<organism evidence="2 3">
    <name type="scientific">Goodea atripinnis</name>
    <dbReference type="NCBI Taxonomy" id="208336"/>
    <lineage>
        <taxon>Eukaryota</taxon>
        <taxon>Metazoa</taxon>
        <taxon>Chordata</taxon>
        <taxon>Craniata</taxon>
        <taxon>Vertebrata</taxon>
        <taxon>Euteleostomi</taxon>
        <taxon>Actinopterygii</taxon>
        <taxon>Neopterygii</taxon>
        <taxon>Teleostei</taxon>
        <taxon>Neoteleostei</taxon>
        <taxon>Acanthomorphata</taxon>
        <taxon>Ovalentaria</taxon>
        <taxon>Atherinomorphae</taxon>
        <taxon>Cyprinodontiformes</taxon>
        <taxon>Goodeidae</taxon>
        <taxon>Goodea</taxon>
    </lineage>
</organism>
<keyword evidence="1" id="KW-0732">Signal</keyword>
<name>A0ABV0MYX0_9TELE</name>
<evidence type="ECO:0000313" key="3">
    <source>
        <dbReference type="Proteomes" id="UP001476798"/>
    </source>
</evidence>
<protein>
    <recommendedName>
        <fullName evidence="4">Secreted protein</fullName>
    </recommendedName>
</protein>
<feature type="chain" id="PRO_5045099158" description="Secreted protein" evidence="1">
    <location>
        <begin position="25"/>
        <end position="104"/>
    </location>
</feature>
<evidence type="ECO:0008006" key="4">
    <source>
        <dbReference type="Google" id="ProtNLM"/>
    </source>
</evidence>
<dbReference type="Proteomes" id="UP001476798">
    <property type="component" value="Unassembled WGS sequence"/>
</dbReference>
<gene>
    <name evidence="2" type="ORF">GOODEAATRI_005585</name>
</gene>
<evidence type="ECO:0000256" key="1">
    <source>
        <dbReference type="SAM" id="SignalP"/>
    </source>
</evidence>
<proteinExistence type="predicted"/>
<dbReference type="EMBL" id="JAHRIO010020247">
    <property type="protein sequence ID" value="MEQ2164331.1"/>
    <property type="molecule type" value="Genomic_DNA"/>
</dbReference>
<accession>A0ABV0MYX0</accession>
<keyword evidence="3" id="KW-1185">Reference proteome</keyword>
<comment type="caution">
    <text evidence="2">The sequence shown here is derived from an EMBL/GenBank/DDBJ whole genome shotgun (WGS) entry which is preliminary data.</text>
</comment>
<sequence length="104" mass="11740">MCSTGFLPHMLFCILTKSLLFVSSKQSTFSHMFDVRQGLWQTALKATLIKCMTKSCPVFRFYHLSSGSVQLLQSNFLLSVSLGGQPFFGRFAVAPKTFLLHRKN</sequence>
<reference evidence="2 3" key="1">
    <citation type="submission" date="2021-06" db="EMBL/GenBank/DDBJ databases">
        <authorList>
            <person name="Palmer J.M."/>
        </authorList>
    </citation>
    <scope>NUCLEOTIDE SEQUENCE [LARGE SCALE GENOMIC DNA]</scope>
    <source>
        <strain evidence="2 3">GA_2019</strain>
        <tissue evidence="2">Muscle</tissue>
    </source>
</reference>
<feature type="signal peptide" evidence="1">
    <location>
        <begin position="1"/>
        <end position="24"/>
    </location>
</feature>
<evidence type="ECO:0000313" key="2">
    <source>
        <dbReference type="EMBL" id="MEQ2164331.1"/>
    </source>
</evidence>